<dbReference type="OrthoDB" id="4331777at2759"/>
<keyword evidence="2" id="KW-1185">Reference proteome</keyword>
<organism evidence="1 2">
    <name type="scientific">Penicillium fimorum</name>
    <dbReference type="NCBI Taxonomy" id="1882269"/>
    <lineage>
        <taxon>Eukaryota</taxon>
        <taxon>Fungi</taxon>
        <taxon>Dikarya</taxon>
        <taxon>Ascomycota</taxon>
        <taxon>Pezizomycotina</taxon>
        <taxon>Eurotiomycetes</taxon>
        <taxon>Eurotiomycetidae</taxon>
        <taxon>Eurotiales</taxon>
        <taxon>Aspergillaceae</taxon>
        <taxon>Penicillium</taxon>
    </lineage>
</organism>
<reference evidence="1" key="1">
    <citation type="submission" date="2022-12" db="EMBL/GenBank/DDBJ databases">
        <authorList>
            <person name="Petersen C."/>
        </authorList>
    </citation>
    <scope>NUCLEOTIDE SEQUENCE</scope>
    <source>
        <strain evidence="1">IBT 29495</strain>
    </source>
</reference>
<protein>
    <submittedName>
        <fullName evidence="1">Uncharacterized protein</fullName>
    </submittedName>
</protein>
<dbReference type="Proteomes" id="UP001149954">
    <property type="component" value="Unassembled WGS sequence"/>
</dbReference>
<proteinExistence type="predicted"/>
<dbReference type="AlphaFoldDB" id="A0A9X0C652"/>
<name>A0A9X0C652_9EURO</name>
<evidence type="ECO:0000313" key="1">
    <source>
        <dbReference type="EMBL" id="KAJ5503542.1"/>
    </source>
</evidence>
<comment type="caution">
    <text evidence="1">The sequence shown here is derived from an EMBL/GenBank/DDBJ whole genome shotgun (WGS) entry which is preliminary data.</text>
</comment>
<gene>
    <name evidence="1" type="ORF">N7463_006416</name>
</gene>
<dbReference type="EMBL" id="JAPWDS010000003">
    <property type="protein sequence ID" value="KAJ5503542.1"/>
    <property type="molecule type" value="Genomic_DNA"/>
</dbReference>
<accession>A0A9X0C652</accession>
<sequence length="140" mass="15976">MHSIAVRVFRGTRAILKYKKARDVLLDNIRRYIVTLGSVPEGNYLIEIALNIQSLKVQADKMKWASQALVTDAAAMSFVTSRDARYYLYTVPQACDEVGRRTRHLSEVLLNHIHQPVVNRERDIAIELGYALADLELHLD</sequence>
<evidence type="ECO:0000313" key="2">
    <source>
        <dbReference type="Proteomes" id="UP001149954"/>
    </source>
</evidence>
<reference evidence="1" key="2">
    <citation type="journal article" date="2023" name="IMA Fungus">
        <title>Comparative genomic study of the Penicillium genus elucidates a diverse pangenome and 15 lateral gene transfer events.</title>
        <authorList>
            <person name="Petersen C."/>
            <person name="Sorensen T."/>
            <person name="Nielsen M.R."/>
            <person name="Sondergaard T.E."/>
            <person name="Sorensen J.L."/>
            <person name="Fitzpatrick D.A."/>
            <person name="Frisvad J.C."/>
            <person name="Nielsen K.L."/>
        </authorList>
    </citation>
    <scope>NUCLEOTIDE SEQUENCE</scope>
    <source>
        <strain evidence="1">IBT 29495</strain>
    </source>
</reference>